<dbReference type="PANTHER" id="PTHR10574:SF406">
    <property type="entry name" value="LAMININ SUBUNIT ALPHA 5"/>
    <property type="match status" value="1"/>
</dbReference>
<dbReference type="SUPFAM" id="SSF49899">
    <property type="entry name" value="Concanavalin A-like lectins/glucanases"/>
    <property type="match status" value="5"/>
</dbReference>
<evidence type="ECO:0000259" key="20">
    <source>
        <dbReference type="PROSITE" id="PS50027"/>
    </source>
</evidence>
<keyword evidence="8" id="KW-0130">Cell adhesion</keyword>
<dbReference type="Gene3D" id="2.60.120.260">
    <property type="entry name" value="Galactose-binding domain-like"/>
    <property type="match status" value="1"/>
</dbReference>
<feature type="disulfide bond" evidence="15">
    <location>
        <begin position="450"/>
        <end position="462"/>
    </location>
</feature>
<reference evidence="23" key="1">
    <citation type="journal article" date="2020" name="BMC">
        <title>Leishmania infection induces a limited differential gene expression in the sand fly midgut.</title>
        <authorList>
            <person name="Coutinho-Abreu I.V."/>
            <person name="Serafim T.D."/>
            <person name="Meneses C."/>
            <person name="Kamhawi S."/>
            <person name="Oliveira F."/>
            <person name="Valenzuela J.G."/>
        </authorList>
    </citation>
    <scope>NUCLEOTIDE SEQUENCE</scope>
    <source>
        <strain evidence="23">Jacobina</strain>
        <tissue evidence="23">Midgut</tissue>
    </source>
</reference>
<dbReference type="GO" id="GO:0042995">
    <property type="term" value="C:cell projection"/>
    <property type="evidence" value="ECO:0007669"/>
    <property type="project" value="UniProtKB-SubCell"/>
</dbReference>
<feature type="disulfide bond" evidence="15">
    <location>
        <begin position="2031"/>
        <end position="2040"/>
    </location>
</feature>
<feature type="domain" description="Laminin EGF-like" evidence="20">
    <location>
        <begin position="1964"/>
        <end position="2010"/>
    </location>
</feature>
<evidence type="ECO:0000256" key="9">
    <source>
        <dbReference type="ARBA" id="ARBA00023054"/>
    </source>
</evidence>
<dbReference type="PROSITE" id="PS51117">
    <property type="entry name" value="LAMININ_NTER"/>
    <property type="match status" value="1"/>
</dbReference>
<evidence type="ECO:0000256" key="6">
    <source>
        <dbReference type="ARBA" id="ARBA00022737"/>
    </source>
</evidence>
<dbReference type="PRINTS" id="PR00011">
    <property type="entry name" value="EGFLAMININ"/>
</dbReference>
<dbReference type="CDD" id="cd00110">
    <property type="entry name" value="LamG"/>
    <property type="match status" value="5"/>
</dbReference>
<evidence type="ECO:0000256" key="10">
    <source>
        <dbReference type="ARBA" id="ARBA00023157"/>
    </source>
</evidence>
<protein>
    <submittedName>
        <fullName evidence="23">Putative netrin axonal chemotropic factor</fullName>
    </submittedName>
</protein>
<dbReference type="PROSITE" id="PS01248">
    <property type="entry name" value="EGF_LAM_1"/>
    <property type="match status" value="6"/>
</dbReference>
<feature type="disulfide bond" evidence="15">
    <location>
        <begin position="607"/>
        <end position="616"/>
    </location>
</feature>
<evidence type="ECO:0000256" key="2">
    <source>
        <dbReference type="ARBA" id="ARBA00004316"/>
    </source>
</evidence>
<feature type="domain" description="Laminin G" evidence="19">
    <location>
        <begin position="3327"/>
        <end position="3501"/>
    </location>
</feature>
<feature type="domain" description="Laminin G" evidence="19">
    <location>
        <begin position="2872"/>
        <end position="3043"/>
    </location>
</feature>
<dbReference type="GO" id="GO:0005102">
    <property type="term" value="F:signaling receptor binding"/>
    <property type="evidence" value="ECO:0007669"/>
    <property type="project" value="InterPro"/>
</dbReference>
<dbReference type="OrthoDB" id="10011303at2759"/>
<evidence type="ECO:0000256" key="1">
    <source>
        <dbReference type="ARBA" id="ARBA00004302"/>
    </source>
</evidence>
<feature type="signal peptide" evidence="18">
    <location>
        <begin position="1"/>
        <end position="23"/>
    </location>
</feature>
<dbReference type="FunFam" id="2.60.120.260:FF:000092">
    <property type="entry name" value="Laminin subunit alpha-3"/>
    <property type="match status" value="1"/>
</dbReference>
<feature type="disulfide bond" evidence="15">
    <location>
        <begin position="755"/>
        <end position="764"/>
    </location>
</feature>
<dbReference type="GO" id="GO:0045995">
    <property type="term" value="P:regulation of embryonic development"/>
    <property type="evidence" value="ECO:0007669"/>
    <property type="project" value="InterPro"/>
</dbReference>
<feature type="disulfide bond" evidence="15">
    <location>
        <begin position="632"/>
        <end position="644"/>
    </location>
</feature>
<keyword evidence="6" id="KW-0677">Repeat</keyword>
<evidence type="ECO:0000256" key="8">
    <source>
        <dbReference type="ARBA" id="ARBA00022889"/>
    </source>
</evidence>
<dbReference type="SMART" id="SM00282">
    <property type="entry name" value="LamG"/>
    <property type="match status" value="5"/>
</dbReference>
<dbReference type="FunFam" id="2.10.25.10:FF:000407">
    <property type="entry name" value="Laminin subunit alpha-3"/>
    <property type="match status" value="1"/>
</dbReference>
<evidence type="ECO:0000256" key="14">
    <source>
        <dbReference type="PROSITE-ProRule" id="PRU00122"/>
    </source>
</evidence>
<dbReference type="GO" id="GO:0030155">
    <property type="term" value="P:regulation of cell adhesion"/>
    <property type="evidence" value="ECO:0007669"/>
    <property type="project" value="InterPro"/>
</dbReference>
<evidence type="ECO:0000256" key="13">
    <source>
        <dbReference type="ARBA" id="ARBA00023292"/>
    </source>
</evidence>
<dbReference type="SMART" id="SM00181">
    <property type="entry name" value="EGF"/>
    <property type="match status" value="11"/>
</dbReference>
<feature type="disulfide bond" evidence="15">
    <location>
        <begin position="452"/>
        <end position="469"/>
    </location>
</feature>
<comment type="subcellular location">
    <subcellularLocation>
        <location evidence="2">Cell projection</location>
    </subcellularLocation>
    <subcellularLocation>
        <location evidence="1">Secreted</location>
        <location evidence="1">Extracellular space</location>
        <location evidence="1">Extracellular matrix</location>
        <location evidence="1">Basement membrane</location>
    </subcellularLocation>
</comment>
<dbReference type="CDD" id="cd00055">
    <property type="entry name" value="EGF_Lam"/>
    <property type="match status" value="22"/>
</dbReference>
<feature type="disulfide bond" evidence="15">
    <location>
        <begin position="1822"/>
        <end position="1831"/>
    </location>
</feature>
<dbReference type="PANTHER" id="PTHR10574">
    <property type="entry name" value="NETRIN/LAMININ-RELATED"/>
    <property type="match status" value="1"/>
</dbReference>
<dbReference type="InterPro" id="IPR056863">
    <property type="entry name" value="LMN_ATRN_NET-like_EGF"/>
</dbReference>
<evidence type="ECO:0000259" key="19">
    <source>
        <dbReference type="PROSITE" id="PS50025"/>
    </source>
</evidence>
<evidence type="ECO:0000259" key="21">
    <source>
        <dbReference type="PROSITE" id="PS51115"/>
    </source>
</evidence>
<feature type="disulfide bond" evidence="15">
    <location>
        <begin position="1367"/>
        <end position="1379"/>
    </location>
</feature>
<keyword evidence="11" id="KW-0325">Glycoprotein</keyword>
<feature type="disulfide bond" evidence="15">
    <location>
        <begin position="541"/>
        <end position="553"/>
    </location>
</feature>
<dbReference type="InterPro" id="IPR001791">
    <property type="entry name" value="Laminin_G"/>
</dbReference>
<dbReference type="FunFam" id="2.10.25.10:FF:000224">
    <property type="entry name" value="Usherin"/>
    <property type="match status" value="1"/>
</dbReference>
<dbReference type="PROSITE" id="PS50025">
    <property type="entry name" value="LAM_G_DOMAIN"/>
    <property type="match status" value="5"/>
</dbReference>
<feature type="disulfide bond" evidence="15">
    <location>
        <begin position="1506"/>
        <end position="1518"/>
    </location>
</feature>
<keyword evidence="3" id="KW-0964">Secreted</keyword>
<dbReference type="CTD" id="38723"/>
<feature type="coiled-coil region" evidence="16">
    <location>
        <begin position="2416"/>
        <end position="2443"/>
    </location>
</feature>
<dbReference type="FunFam" id="2.10.25.10:FF:000388">
    <property type="entry name" value="Laminin subunit alpha"/>
    <property type="match status" value="1"/>
</dbReference>
<accession>A0A7G3ATF2</accession>
<feature type="region of interest" description="Disordered" evidence="17">
    <location>
        <begin position="3281"/>
        <end position="3315"/>
    </location>
</feature>
<dbReference type="KEGG" id="lll:129792070"/>
<feature type="domain" description="Laminin EGF-like" evidence="20">
    <location>
        <begin position="1413"/>
        <end position="1457"/>
    </location>
</feature>
<feature type="disulfide bond" evidence="15">
    <location>
        <begin position="543"/>
        <end position="560"/>
    </location>
</feature>
<feature type="disulfide bond" evidence="15">
    <location>
        <begin position="1935"/>
        <end position="1944"/>
    </location>
</feature>
<feature type="disulfide bond" evidence="15">
    <location>
        <begin position="1983"/>
        <end position="1992"/>
    </location>
</feature>
<feature type="disulfide bond" evidence="14">
    <location>
        <begin position="3652"/>
        <end position="3679"/>
    </location>
</feature>
<dbReference type="InterPro" id="IPR050440">
    <property type="entry name" value="Laminin/Netrin_ECM"/>
</dbReference>
<dbReference type="GO" id="GO:0005604">
    <property type="term" value="C:basement membrane"/>
    <property type="evidence" value="ECO:0007669"/>
    <property type="project" value="UniProtKB-SubCell"/>
</dbReference>
<feature type="domain" description="Laminin G" evidence="19">
    <location>
        <begin position="2669"/>
        <end position="2866"/>
    </location>
</feature>
<dbReference type="Pfam" id="PF06008">
    <property type="entry name" value="Laminin_I"/>
    <property type="match status" value="1"/>
</dbReference>
<dbReference type="GO" id="GO:0030054">
    <property type="term" value="C:cell junction"/>
    <property type="evidence" value="ECO:0007669"/>
    <property type="project" value="UniProtKB-ARBA"/>
</dbReference>
<feature type="domain" description="Laminin EGF-like" evidence="20">
    <location>
        <begin position="1506"/>
        <end position="1556"/>
    </location>
</feature>
<evidence type="ECO:0000256" key="4">
    <source>
        <dbReference type="ARBA" id="ARBA00022530"/>
    </source>
</evidence>
<dbReference type="GO" id="GO:0007155">
    <property type="term" value="P:cell adhesion"/>
    <property type="evidence" value="ECO:0007669"/>
    <property type="project" value="UniProtKB-KW"/>
</dbReference>
<feature type="domain" description="Laminin EGF-like" evidence="20">
    <location>
        <begin position="496"/>
        <end position="540"/>
    </location>
</feature>
<dbReference type="PROSITE" id="PS50027">
    <property type="entry name" value="EGF_LAM_2"/>
    <property type="match status" value="15"/>
</dbReference>
<dbReference type="EMBL" id="GITU01006040">
    <property type="protein sequence ID" value="MBC1174743.1"/>
    <property type="molecule type" value="Transcribed_RNA"/>
</dbReference>
<dbReference type="GeneID" id="129792070"/>
<dbReference type="SMART" id="SM00136">
    <property type="entry name" value="LamNT"/>
    <property type="match status" value="1"/>
</dbReference>
<feature type="domain" description="Laminin EGF-like" evidence="20">
    <location>
        <begin position="587"/>
        <end position="631"/>
    </location>
</feature>
<dbReference type="PROSITE" id="PS51115">
    <property type="entry name" value="LAMININ_IVA"/>
    <property type="match status" value="1"/>
</dbReference>
<dbReference type="FunFam" id="2.10.25.10:FF:000454">
    <property type="entry name" value="Laminin subunit alpha 1"/>
    <property type="match status" value="1"/>
</dbReference>
<feature type="disulfide bond" evidence="15">
    <location>
        <begin position="652"/>
        <end position="661"/>
    </location>
</feature>
<feature type="disulfide bond" evidence="15">
    <location>
        <begin position="1508"/>
        <end position="1525"/>
    </location>
</feature>
<feature type="disulfide bond" evidence="15">
    <location>
        <begin position="1947"/>
        <end position="1961"/>
    </location>
</feature>
<organism evidence="23">
    <name type="scientific">Lutzomyia longipalpis</name>
    <name type="common">Sand fly</name>
    <dbReference type="NCBI Taxonomy" id="7200"/>
    <lineage>
        <taxon>Eukaryota</taxon>
        <taxon>Metazoa</taxon>
        <taxon>Ecdysozoa</taxon>
        <taxon>Arthropoda</taxon>
        <taxon>Hexapoda</taxon>
        <taxon>Insecta</taxon>
        <taxon>Pterygota</taxon>
        <taxon>Neoptera</taxon>
        <taxon>Endopterygota</taxon>
        <taxon>Diptera</taxon>
        <taxon>Nematocera</taxon>
        <taxon>Psychodoidea</taxon>
        <taxon>Psychodidae</taxon>
        <taxon>Lutzomyia</taxon>
        <taxon>Lutzomyia</taxon>
    </lineage>
</organism>
<feature type="disulfide bond" evidence="15">
    <location>
        <begin position="471"/>
        <end position="480"/>
    </location>
</feature>
<dbReference type="GO" id="GO:0016477">
    <property type="term" value="P:cell migration"/>
    <property type="evidence" value="ECO:0007669"/>
    <property type="project" value="UniProtKB-ARBA"/>
</dbReference>
<evidence type="ECO:0000256" key="18">
    <source>
        <dbReference type="SAM" id="SignalP"/>
    </source>
</evidence>
<feature type="disulfide bond" evidence="15">
    <location>
        <begin position="2058"/>
        <end position="2070"/>
    </location>
</feature>
<dbReference type="Gene3D" id="2.60.120.200">
    <property type="match status" value="5"/>
</dbReference>
<feature type="domain" description="Laminin G" evidence="19">
    <location>
        <begin position="3505"/>
        <end position="3679"/>
    </location>
</feature>
<feature type="domain" description="Laminin EGF-like" evidence="20">
    <location>
        <begin position="1367"/>
        <end position="1412"/>
    </location>
</feature>
<dbReference type="FunFam" id="2.10.25.10:FF:000034">
    <property type="entry name" value="Laminin subunit alpha 3"/>
    <property type="match status" value="1"/>
</dbReference>
<dbReference type="Gene3D" id="2.10.25.10">
    <property type="entry name" value="Laminin"/>
    <property type="match status" value="20"/>
</dbReference>
<dbReference type="VEuPathDB" id="VectorBase:LLONM1_006353"/>
<evidence type="ECO:0000256" key="7">
    <source>
        <dbReference type="ARBA" id="ARBA00022869"/>
    </source>
</evidence>
<dbReference type="Pfam" id="PF06009">
    <property type="entry name" value="Laminin_II"/>
    <property type="match status" value="1"/>
</dbReference>
<feature type="domain" description="Laminin EGF-like" evidence="20">
    <location>
        <begin position="1911"/>
        <end position="1963"/>
    </location>
</feature>
<evidence type="ECO:0000256" key="17">
    <source>
        <dbReference type="SAM" id="MobiDB-lite"/>
    </source>
</evidence>
<feature type="disulfide bond" evidence="14">
    <location>
        <begin position="3190"/>
        <end position="3217"/>
    </location>
</feature>
<feature type="domain" description="Laminin EGF-like" evidence="20">
    <location>
        <begin position="541"/>
        <end position="586"/>
    </location>
</feature>
<dbReference type="Pfam" id="PF00052">
    <property type="entry name" value="Laminin_B"/>
    <property type="match status" value="1"/>
</dbReference>
<feature type="domain" description="Laminin EGF-like" evidence="20">
    <location>
        <begin position="1803"/>
        <end position="1852"/>
    </location>
</feature>
<feature type="disulfide bond" evidence="15">
    <location>
        <begin position="1481"/>
        <end position="1490"/>
    </location>
</feature>
<feature type="disulfide bond" evidence="15">
    <location>
        <begin position="1388"/>
        <end position="1397"/>
    </location>
</feature>
<keyword evidence="7" id="KW-0084">Basement membrane</keyword>
<dbReference type="GO" id="GO:0048468">
    <property type="term" value="P:cell development"/>
    <property type="evidence" value="ECO:0007669"/>
    <property type="project" value="UniProtKB-ARBA"/>
</dbReference>
<dbReference type="FunFam" id="2.10.25.10:FF:000069">
    <property type="entry name" value="Laminin subunit alpha 1"/>
    <property type="match status" value="1"/>
</dbReference>
<name>A0A7G3ATF2_LUTLO</name>
<dbReference type="FunFam" id="2.10.25.10:FF:000074">
    <property type="entry name" value="Laminin subunit alpha"/>
    <property type="match status" value="1"/>
</dbReference>
<dbReference type="GO" id="GO:0030334">
    <property type="term" value="P:regulation of cell migration"/>
    <property type="evidence" value="ECO:0007669"/>
    <property type="project" value="InterPro"/>
</dbReference>
<keyword evidence="9 16" id="KW-0175">Coiled coil</keyword>
<dbReference type="CDD" id="cd02795">
    <property type="entry name" value="CBM6-CBM35-CBM36_like"/>
    <property type="match status" value="1"/>
</dbReference>
<dbReference type="InterPro" id="IPR000034">
    <property type="entry name" value="Laminin_IV"/>
</dbReference>
<dbReference type="SMART" id="SM00180">
    <property type="entry name" value="EGF_Lam"/>
    <property type="match status" value="22"/>
</dbReference>
<feature type="disulfide bond" evidence="15">
    <location>
        <begin position="562"/>
        <end position="571"/>
    </location>
</feature>
<dbReference type="GO" id="GO:0009888">
    <property type="term" value="P:tissue development"/>
    <property type="evidence" value="ECO:0007669"/>
    <property type="project" value="TreeGrafter"/>
</dbReference>
<feature type="disulfide bond" evidence="15">
    <location>
        <begin position="587"/>
        <end position="599"/>
    </location>
</feature>
<dbReference type="InterPro" id="IPR000742">
    <property type="entry name" value="EGF"/>
</dbReference>
<evidence type="ECO:0000256" key="15">
    <source>
        <dbReference type="PROSITE-ProRule" id="PRU00460"/>
    </source>
</evidence>
<feature type="disulfide bond" evidence="15">
    <location>
        <begin position="1369"/>
        <end position="1386"/>
    </location>
</feature>
<dbReference type="InterPro" id="IPR010307">
    <property type="entry name" value="Laminin_dom_II"/>
</dbReference>
<dbReference type="FunFam" id="2.10.25.10:FF:000051">
    <property type="entry name" value="Laminin subunit alpha 4"/>
    <property type="match status" value="1"/>
</dbReference>
<evidence type="ECO:0000256" key="5">
    <source>
        <dbReference type="ARBA" id="ARBA00022729"/>
    </source>
</evidence>
<dbReference type="InterPro" id="IPR013320">
    <property type="entry name" value="ConA-like_dom_sf"/>
</dbReference>
<evidence type="ECO:0000256" key="16">
    <source>
        <dbReference type="SAM" id="Coils"/>
    </source>
</evidence>
<sequence length="3682" mass="410515">MGMGSIVVALMIAALVVPAIVNGAELTPPYFNLAEGRKIYSTSTCGVDTDGPELYCKLVGANTENDHNYYSLIQGQVCDYCDPTNPEKSHPPAYAIDGTENWWQSPPLSRGMKYNEVNLTIDFGQEFHVAYLFIRMGNSPRPGLWTLEKSTDYGQTWKPWQHFSDTPADCETYFGRDSLKPITEDDDVICTTEYSKIVPLENGEIPVTLLNNRPSANNYFNSTVLQEWTRATNVRIRLLRTKNLLGHLMSVARQDPTVTRRYFYSIKDISIGGRCMCNGHADTCHILDPSSPNRLLACQCRHNTCGIHCNECCPGYEQKKWRQNTNARPFQCEPCNCFGHSGTCVYDEEIDEKALSLDIHGHYEGGGKCLHCQHNTEGINCNKCKDTFYRPYGKHWNETDVCHPCNCNYHYATGNCEEGTGRCECRKEFQPPNCDACSYGHFGYPDCRPCTCNLNGTEGYYCEPHHGTCPCKANFAGQFCEKCAEGYYNFPECTPCECFPLGSQNLICKEDGQCPCNSNFAGKHCDKCKDGYYEFPSCLYCDCDIRGTVEEVCEKDGGQCICREGFAGTRCDRCLHGYYNYPDCVPCNCSTMGSQSPYCDLTGKCPCITNFAGRTCSSCAAGYYNYPECLRCNCDIHGSDGRSCNAEGQCNCLNNFDGKTCNQCKEGFYNFPACEECNCDPAGVIPQFAGCGSVPAGELCQCKKRVTGRICDVCKPLYWNLNVSNAEGCEECNCFVDGTIGALDTCDTKTGQCPCKPTVRGRTCNVCKDGTFDLHAGSLFGCQDCGCDIGGSINGVCEKSSGQCLCHPRITGRTCNQPLTTHFFPTLYQYQYEYEDGKGPHDEFVRYQYDESIFPDFSKKAYAVFSSLQTEIWNEVHIFKSSVYRIVIRYVNPSDKNIIGLITITSENPSEVDQTAKVLFKPTASPQFVTVSGSRGEIPAPVVLDPGHYIIKTSISDIIFLDYFVLLPAAYYEASILTKKIENPCEFTDLSLCSHYNYPSIAQFFPVYQSYPEDPSSVSTVILYSDIEHLSYLNEDQIPVLNGYQPKLHYDLTVNRTGKYIIVVDYITGRDYVEPELTSVKMLKDDDDGILTYYPCPYTTPCRQPVIDAESREKIIFLEANATRTLVLNAGRKDIGVKSVAVIPWDTWSLDYVTPSQVCVMRDGACVRGSFRTAPDSKKIEFEFDRDDLVAEHLPRNMYDNNTKLIHLNPDQSSIEIKSKVPSPGRYVILVKFYQPNYSTFNINYRLDADRQMHEGKFPVRHCPSNIGCRELIKGEGEYIWFDIEDSFTLTLTNVHRDRDVWLDFILVVPADQFKEYLLTQETFDQTKEFIQYCGQDHFHIHLNASDFCKKAVFSLTADYNHGALPCACDIDGSTSLECDPFGGQCQCGPHITGRQCDTCRLGYYGFPHCKPCNCPISAQCHTVTGACICPRNIIGDQCDKCAPYAYGFDQVSGCFDCHCDPHGVINGNLQCDINNGSCSCKPHVVNRACDKCENGFFNFPNCYPCNCDVRGTTFEICDQTDESCFCKKHVVGPNCRDCEEGTYNLQASNPDGCTKCFCFGKTTRCESAFLRPLNISIFKDVSIASIAVAPEDVYIYPLPTNEPHVLIDAQRLEIQVDFSNLQTDELGVVYFGMIDRLVGQDNHLTAYGGYLSYSILYTTGLYGSAIIAPDVILKGKDQTLVHQSYEQPANAHVFRGSVKMVESNFRTTSGAPVTREQFMTLLKCLEMIYIRGTYWDGTKVSRLSDVALTMADADLEHYNLYEDLAVEKCYCPAGYQGLSCEDCAPGYYRDPNGPHGGYCIPCQCNGHAKTCDYNTGVCHECLHSTTGDHCEMCIEGYYGNATYGTPYDCMICACPMPIEGNNFATSCEVSEDGYQIHCECKQGYTGARCESCAAGFFGEPEKEGHFCKPCECSGNIDPSMPGSCDSVNGECLLCLNNTFGSACNLCAPGFYGDAIDLKDCQSCICDQMGTEFCDSYVGTCHCLRNVIGDKCDRCADDHYGFDSGLGCKPCDCGVSSESTQCDDHTGDCRCKPGVTGRQCDRCLPGYWNYTAEGCLPCSCNTDYSRGLGCNALTGQCECLPGVVGEKCDACPYRWVLIPDTGCQQCDHCHHALLDVTDSLKSFLDPVVLEFDTIAGGYFTAQKLNYFDEMADKIQPEVLALDPKGVNLNPIVNAIEDLEQETKNAERRISYAEQNADDLQGKEKDLQKKANEVLNETRQTGQNTQRTVNEVQKLANSFLDATEETNIDGVTDEAKKLLERIVEYNVDLEPAREQLDLSRLQLRHIEVTNLPATLQQLQMQNLQNATLDFQDRLTDVFKLGTAAKEKALMARRLNDKNNQAKINSKFETLAEQTKEARKHLQEGRHILQNASNVINGIIENTREIDKANYELKDMNKLVDTILPARDADYRNRTEKLKNAAIHAQNLRLTSQDLQEQMSNIEANSGPAIRAATAYATIVNTTNDAKRAVREAIMAARNATELTNGIEDRAGHSDQVARDLLVNAQKALNEVKVDLEPRLNKSVEAVQRIQSINQNSDDQATAINLSLDSIIGAPKTKELEEAKEASDTANKKAQNSLKILKPIVKALPDDLVRAQELPKEVDKTSKDITQISNQVDQVKTIVPNLEHLVEELEQKQNATNLISSDLGDRIGKLRKQVEMARDLANSIKVGVNFHPNTTLELKTPPNLPLLASNTKMSLFFKTDKPDGFLVYLGNEQGTEQNRPKHNDFMALEIENGYPALTMDLGYGPEKIINRKFVADGQWHEAIIDRTGNNVQLTIREEVEGGAEKLHTVNETLPGPYSVFDVDKDSRLFVGGYPPDFVPQPGLVANSFEGQIEDLKIGDQNVGLWNFVDAQDNYHGAKERDKLVSKDAPTTGFRFNGNGYVILDSKPYSLKSRSSIMFNFKASRDTKDGLMFYAGKHRHFIAVELKNGEVHFQFKLGQHTVSMLTTDKFNDNDWHHVEAVREGRKGVLKVDHKEMYEEETYEGSEDLKISDSMYFGGYPGKLNHSEVTSQGFDGCIDQVHIAGSPVDLSRNLKAYGVRPGCPDKFSSSLTFKPNEPGYLRRGNVSSDNFFQVNLKFKTKQEEGVIFYAANHDQSSNIGLVLHDGHLILTSNRESVVGRALNDGEWHIVTATHDSQSLRLDIDDESHYGTDAPAPLLQISFGDIFFGGLPRNFRLPKNSLKTTAYFVGCITDVTINGDVVNFAESTDRTNAVLADCHPDLLNYDLWKVPHHYPDEGAPPVPEVPAVPGRFQPDDAVNEIDLEEEPTEKETSAPPVHVHYTTAKPTTTSTTTTTQRPFRRPDTPAPPPQTDCRLPAEPEWDVDFEAGYRFGTGLNTRVEYLQMPTKPKRAYDFSLQFKTTDPDGVLFYAADSRHTDFIALYLQKGRLHHIFKGGAATVNMSSQYEYHNNEWHTVLFSRSHNKGKLIVDDDDISGGEASDQLRAMSVHPPYYLGGLSPQVVEDSYINLKLEKGKYFRGCIRNFQAAGRSVGDPAKLEGVIPCSEQVEQGHYFGGGFVKLRERFRVGSDMTISLDIKPRTQDGLLLSVHGRRAFMIVQLVKGNISFVVDNGDGPFEAVFNPEPNENFCDGEWRTVTVVKSKFVITIKVNKINSKPQIGPTKTPSADTTRPLFLGGHPYLHKIRGLTSRQSYLGCIRNVRIQDSTQEINPGMAVGNVQTGICSTI</sequence>
<keyword evidence="5 18" id="KW-0732">Signal</keyword>
<dbReference type="FunFam" id="2.10.25.10:FF:000542">
    <property type="entry name" value="Laminin-like protein epi-1"/>
    <property type="match status" value="1"/>
</dbReference>
<proteinExistence type="predicted"/>
<dbReference type="FunFam" id="2.10.25.10:FF:000011">
    <property type="entry name" value="Cadherin EGF LAG seven-pass G-type receptor"/>
    <property type="match status" value="1"/>
</dbReference>
<feature type="domain" description="Laminin EGF-like" evidence="20">
    <location>
        <begin position="632"/>
        <end position="676"/>
    </location>
</feature>
<feature type="compositionally biased region" description="Low complexity" evidence="17">
    <location>
        <begin position="3281"/>
        <end position="3296"/>
    </location>
</feature>
<dbReference type="Pfam" id="PF02210">
    <property type="entry name" value="Laminin_G_2"/>
    <property type="match status" value="5"/>
</dbReference>
<feature type="domain" description="Laminin N-terminal" evidence="22">
    <location>
        <begin position="22"/>
        <end position="274"/>
    </location>
</feature>
<dbReference type="Pfam" id="PF00053">
    <property type="entry name" value="EGF_laminin"/>
    <property type="match status" value="20"/>
</dbReference>
<dbReference type="InterPro" id="IPR008211">
    <property type="entry name" value="Laminin_N"/>
</dbReference>
<dbReference type="FunFam" id="2.10.25.10:FF:000090">
    <property type="entry name" value="laminin subunit alpha"/>
    <property type="match status" value="1"/>
</dbReference>
<dbReference type="GO" id="GO:0048731">
    <property type="term" value="P:system development"/>
    <property type="evidence" value="ECO:0007669"/>
    <property type="project" value="UniProtKB-ARBA"/>
</dbReference>
<keyword evidence="10 15" id="KW-1015">Disulfide bond</keyword>
<dbReference type="InterPro" id="IPR009254">
    <property type="entry name" value="Laminin_aI"/>
</dbReference>
<dbReference type="RefSeq" id="XP_055686756.1">
    <property type="nucleotide sequence ID" value="XM_055830781.1"/>
</dbReference>
<feature type="disulfide bond" evidence="15">
    <location>
        <begin position="2079"/>
        <end position="2088"/>
    </location>
</feature>
<dbReference type="GO" id="GO:0009887">
    <property type="term" value="P:animal organ morphogenesis"/>
    <property type="evidence" value="ECO:0007669"/>
    <property type="project" value="TreeGrafter"/>
</dbReference>
<feature type="domain" description="Laminin EGF-like" evidence="20">
    <location>
        <begin position="2058"/>
        <end position="2105"/>
    </location>
</feature>
<dbReference type="SMART" id="SM00281">
    <property type="entry name" value="LamB"/>
    <property type="match status" value="1"/>
</dbReference>
<dbReference type="Pfam" id="PF00055">
    <property type="entry name" value="Laminin_N"/>
    <property type="match status" value="1"/>
</dbReference>
<feature type="disulfide bond" evidence="15">
    <location>
        <begin position="1527"/>
        <end position="1536"/>
    </location>
</feature>
<feature type="domain" description="Laminin EGF-like" evidence="20">
    <location>
        <begin position="1458"/>
        <end position="1505"/>
    </location>
</feature>
<evidence type="ECO:0000313" key="23">
    <source>
        <dbReference type="EMBL" id="MBC1174743.1"/>
    </source>
</evidence>
<dbReference type="FunFam" id="2.10.25.10:FF:000083">
    <property type="entry name" value="Laminin subunit alpha"/>
    <property type="match status" value="1"/>
</dbReference>
<dbReference type="Pfam" id="PF24973">
    <property type="entry name" value="EGF_LMN_ATRN"/>
    <property type="match status" value="1"/>
</dbReference>
<dbReference type="SUPFAM" id="SSF57196">
    <property type="entry name" value="EGF/Laminin"/>
    <property type="match status" value="21"/>
</dbReference>
<evidence type="ECO:0000256" key="3">
    <source>
        <dbReference type="ARBA" id="ARBA00022525"/>
    </source>
</evidence>
<dbReference type="FunFam" id="2.60.120.200:FF:000160">
    <property type="entry name" value="Laminin subunit alpha-3"/>
    <property type="match status" value="1"/>
</dbReference>
<keyword evidence="13 15" id="KW-0424">Laminin EGF-like domain</keyword>
<feature type="disulfide bond" evidence="15">
    <location>
        <begin position="2060"/>
        <end position="2077"/>
    </location>
</feature>
<feature type="chain" id="PRO_5028971754" evidence="18">
    <location>
        <begin position="24"/>
        <end position="3682"/>
    </location>
</feature>
<evidence type="ECO:0000256" key="11">
    <source>
        <dbReference type="ARBA" id="ARBA00023180"/>
    </source>
</evidence>
<dbReference type="InterPro" id="IPR002049">
    <property type="entry name" value="LE_dom"/>
</dbReference>
<keyword evidence="12" id="KW-0966">Cell projection</keyword>
<keyword evidence="4" id="KW-0272">Extracellular matrix</keyword>
<feature type="domain" description="Laminin EGF-like" evidence="20">
    <location>
        <begin position="732"/>
        <end position="784"/>
    </location>
</feature>
<evidence type="ECO:0000256" key="12">
    <source>
        <dbReference type="ARBA" id="ARBA00023273"/>
    </source>
</evidence>
<evidence type="ECO:0000259" key="22">
    <source>
        <dbReference type="PROSITE" id="PS51117"/>
    </source>
</evidence>
<feature type="disulfide bond" evidence="15">
    <location>
        <begin position="1430"/>
        <end position="1439"/>
    </location>
</feature>
<comment type="caution">
    <text evidence="15">Lacks conserved residue(s) required for the propagation of feature annotation.</text>
</comment>
<feature type="domain" description="Laminin G" evidence="19">
    <location>
        <begin position="3050"/>
        <end position="3217"/>
    </location>
</feature>
<feature type="domain" description="Laminin IV type A" evidence="21">
    <location>
        <begin position="1582"/>
        <end position="1769"/>
    </location>
</feature>
<feature type="domain" description="Laminin EGF-like" evidence="20">
    <location>
        <begin position="2011"/>
        <end position="2057"/>
    </location>
</feature>
<feature type="disulfide bond" evidence="15">
    <location>
        <begin position="496"/>
        <end position="508"/>
    </location>
</feature>
<feature type="disulfide bond" evidence="15">
    <location>
        <begin position="516"/>
        <end position="525"/>
    </location>
</feature>
<feature type="coiled-coil region" evidence="16">
    <location>
        <begin position="2168"/>
        <end position="2216"/>
    </location>
</feature>
<feature type="domain" description="Laminin EGF-like" evidence="20">
    <location>
        <begin position="450"/>
        <end position="495"/>
    </location>
</feature>